<feature type="transmembrane region" description="Helical" evidence="1">
    <location>
        <begin position="61"/>
        <end position="83"/>
    </location>
</feature>
<feature type="transmembrane region" description="Helical" evidence="1">
    <location>
        <begin position="12"/>
        <end position="29"/>
    </location>
</feature>
<feature type="transmembrane region" description="Helical" evidence="1">
    <location>
        <begin position="139"/>
        <end position="161"/>
    </location>
</feature>
<sequence length="164" mass="17349">MKTVVSVTRWAAYALAALPLAFAPLAVRLRVPRRLLGARVDPQSSAVRTGAHTLLSAGMGLLAWFLLFLAVVAAVRGLCYPLLTSGDYENSWGGPTLGGAWAVHAALGIGLLPVWGIGLAGLGHLQVRLARRLLGRDGAFWPIPLAVLLACAGVLLFISWLHQI</sequence>
<keyword evidence="1" id="KW-1133">Transmembrane helix</keyword>
<reference evidence="2 3" key="1">
    <citation type="submission" date="2021-03" db="EMBL/GenBank/DDBJ databases">
        <title>Sequencing the genomes of 1000 actinobacteria strains.</title>
        <authorList>
            <person name="Klenk H.-P."/>
        </authorList>
    </citation>
    <scope>NUCLEOTIDE SEQUENCE [LARGE SCALE GENOMIC DNA]</scope>
    <source>
        <strain evidence="2 3">DSM 45516</strain>
    </source>
</reference>
<keyword evidence="1" id="KW-0472">Membrane</keyword>
<keyword evidence="3" id="KW-1185">Reference proteome</keyword>
<dbReference type="RefSeq" id="WP_209892630.1">
    <property type="nucleotide sequence ID" value="NZ_JAGGMR010000001.1"/>
</dbReference>
<name>A0ABS4QJP2_9NOCA</name>
<evidence type="ECO:0000313" key="3">
    <source>
        <dbReference type="Proteomes" id="UP001519325"/>
    </source>
</evidence>
<accession>A0ABS4QJP2</accession>
<evidence type="ECO:0000313" key="2">
    <source>
        <dbReference type="EMBL" id="MBP2191259.1"/>
    </source>
</evidence>
<dbReference type="Proteomes" id="UP001519325">
    <property type="component" value="Unassembled WGS sequence"/>
</dbReference>
<gene>
    <name evidence="2" type="ORF">BJ987_004160</name>
</gene>
<comment type="caution">
    <text evidence="2">The sequence shown here is derived from an EMBL/GenBank/DDBJ whole genome shotgun (WGS) entry which is preliminary data.</text>
</comment>
<proteinExistence type="predicted"/>
<feature type="transmembrane region" description="Helical" evidence="1">
    <location>
        <begin position="103"/>
        <end position="127"/>
    </location>
</feature>
<protein>
    <submittedName>
        <fullName evidence="2">Uncharacterized protein</fullName>
    </submittedName>
</protein>
<dbReference type="EMBL" id="JAGGMR010000001">
    <property type="protein sequence ID" value="MBP2191259.1"/>
    <property type="molecule type" value="Genomic_DNA"/>
</dbReference>
<keyword evidence="1" id="KW-0812">Transmembrane</keyword>
<evidence type="ECO:0000256" key="1">
    <source>
        <dbReference type="SAM" id="Phobius"/>
    </source>
</evidence>
<organism evidence="2 3">
    <name type="scientific">Nocardia goodfellowii</name>
    <dbReference type="NCBI Taxonomy" id="882446"/>
    <lineage>
        <taxon>Bacteria</taxon>
        <taxon>Bacillati</taxon>
        <taxon>Actinomycetota</taxon>
        <taxon>Actinomycetes</taxon>
        <taxon>Mycobacteriales</taxon>
        <taxon>Nocardiaceae</taxon>
        <taxon>Nocardia</taxon>
    </lineage>
</organism>